<dbReference type="OrthoDB" id="244246at2"/>
<evidence type="ECO:0000313" key="3">
    <source>
        <dbReference type="Proteomes" id="UP000214646"/>
    </source>
</evidence>
<reference evidence="3" key="1">
    <citation type="submission" date="2017-06" db="EMBL/GenBank/DDBJ databases">
        <title>Genome analysis of Fimbriiglobus ruber SP5, the first member of the order Planctomycetales with confirmed chitinolytic capability.</title>
        <authorList>
            <person name="Ravin N.V."/>
            <person name="Rakitin A.L."/>
            <person name="Ivanova A.A."/>
            <person name="Beletsky A.V."/>
            <person name="Kulichevskaya I.S."/>
            <person name="Mardanov A.V."/>
            <person name="Dedysh S.N."/>
        </authorList>
    </citation>
    <scope>NUCLEOTIDE SEQUENCE [LARGE SCALE GENOMIC DNA]</scope>
    <source>
        <strain evidence="3">SP5</strain>
    </source>
</reference>
<evidence type="ECO:0000256" key="1">
    <source>
        <dbReference type="SAM" id="SignalP"/>
    </source>
</evidence>
<feature type="signal peptide" evidence="1">
    <location>
        <begin position="1"/>
        <end position="29"/>
    </location>
</feature>
<name>A0A225D022_9BACT</name>
<keyword evidence="3" id="KW-1185">Reference proteome</keyword>
<gene>
    <name evidence="2" type="ORF">FRUB_09694</name>
</gene>
<feature type="chain" id="PRO_5013234276" evidence="1">
    <location>
        <begin position="30"/>
        <end position="909"/>
    </location>
</feature>
<organism evidence="2 3">
    <name type="scientific">Fimbriiglobus ruber</name>
    <dbReference type="NCBI Taxonomy" id="1908690"/>
    <lineage>
        <taxon>Bacteria</taxon>
        <taxon>Pseudomonadati</taxon>
        <taxon>Planctomycetota</taxon>
        <taxon>Planctomycetia</taxon>
        <taxon>Gemmatales</taxon>
        <taxon>Gemmataceae</taxon>
        <taxon>Fimbriiglobus</taxon>
    </lineage>
</organism>
<keyword evidence="1" id="KW-0732">Signal</keyword>
<accession>A0A225D022</accession>
<dbReference type="RefSeq" id="WP_088260078.1">
    <property type="nucleotide sequence ID" value="NZ_NIDE01000019.1"/>
</dbReference>
<proteinExistence type="predicted"/>
<dbReference type="Proteomes" id="UP000214646">
    <property type="component" value="Unassembled WGS sequence"/>
</dbReference>
<sequence>MTRSRTGLSGAGLLFAVVLSLAAARPAAAQVIYPPKPEKYDAHIRYRIRADQDGRVRQFRALSAYLDKLGFALTPREDSDLDAFDPAAEFLSGTIPAANGLKILGDPLVQTVLLIPGGMMLGEDANKPVQVRLGIATGFHPKEQRVMHEQVVRHLGFLGFREAIAYDSAGFTLVRGALPTGNLFRLLRDLRFQPAGWFLTAVPTDYLPSPFRDVLPVRFVEVLPDLPAPAAAAAAPPAAPPGDAAAASPALFKLTTDLRSVLADPAAREKELRADVILENNPTSALTWQTVRNNIRQGADGLTVEGLVGAVVTVRVAKASELERLATLAEVRTIRLTRAGIETARPAAAGATAVNPADLVKTSRVANLHGMNYTGEGVRVVVLATEFPGLDALVGQQLPATTRFLDLTAELNPELVPAPVAADRVGTGTAAALAAVAAAPRADLVLIRVSPTAFHQLMTVARAVTGDPNSSEALQSRSLELILRGNVLENRRTVVTQEYRAAFATLRDEEKETARRAAAVAAFNQLNADEAQFKNTVERFARIKYGLESLRGAGVVVNTLVWDAGFPQDGLSELSRLLDDKFTSKAVQSALRAYKLPPVPVWVQAASTAVGQVWAGAYLDPEGDGVMAFAPPTTPLPAGRWTRELNFLSFTAADGTPATAAPAGSKFRLTVQWREPQDPDGHLPREPVFPLDLVLLRQLDPEGKVVASDEFAEVGRSTGIPVRLMRTFGSCTYEQSLEVMLPADGVYAVRVEGKTGYEYQLPHMRQKMELYPRLSLDSSDDPSASKGRLRFATFSSPNAGVGIPGDSPAAITIGTTGKGENLTGVGPNVALRIKPDLLVPGTIATAGTTLTGTATGAGFVGGTAASLLSAGVRVADLTRTVGIAPGQPLVLPMEWLNTVNPRAQGRRER</sequence>
<evidence type="ECO:0000313" key="2">
    <source>
        <dbReference type="EMBL" id="OWK34852.1"/>
    </source>
</evidence>
<protein>
    <submittedName>
        <fullName evidence="2">Uncharacterized protein</fullName>
    </submittedName>
</protein>
<dbReference type="AlphaFoldDB" id="A0A225D022"/>
<dbReference type="EMBL" id="NIDE01000019">
    <property type="protein sequence ID" value="OWK34852.1"/>
    <property type="molecule type" value="Genomic_DNA"/>
</dbReference>
<comment type="caution">
    <text evidence="2">The sequence shown here is derived from an EMBL/GenBank/DDBJ whole genome shotgun (WGS) entry which is preliminary data.</text>
</comment>